<organism evidence="2 3">
    <name type="scientific">Ostreobium quekettii</name>
    <dbReference type="NCBI Taxonomy" id="121088"/>
    <lineage>
        <taxon>Eukaryota</taxon>
        <taxon>Viridiplantae</taxon>
        <taxon>Chlorophyta</taxon>
        <taxon>core chlorophytes</taxon>
        <taxon>Ulvophyceae</taxon>
        <taxon>TCBD clade</taxon>
        <taxon>Bryopsidales</taxon>
        <taxon>Ostreobineae</taxon>
        <taxon>Ostreobiaceae</taxon>
        <taxon>Ostreobium</taxon>
    </lineage>
</organism>
<feature type="region of interest" description="Disordered" evidence="1">
    <location>
        <begin position="192"/>
        <end position="217"/>
    </location>
</feature>
<evidence type="ECO:0000313" key="2">
    <source>
        <dbReference type="EMBL" id="CAD7696579.1"/>
    </source>
</evidence>
<reference evidence="2" key="1">
    <citation type="submission" date="2020-12" db="EMBL/GenBank/DDBJ databases">
        <authorList>
            <person name="Iha C."/>
        </authorList>
    </citation>
    <scope>NUCLEOTIDE SEQUENCE</scope>
</reference>
<feature type="compositionally biased region" description="Basic residues" evidence="1">
    <location>
        <begin position="23"/>
        <end position="32"/>
    </location>
</feature>
<feature type="region of interest" description="Disordered" evidence="1">
    <location>
        <begin position="1"/>
        <end position="98"/>
    </location>
</feature>
<evidence type="ECO:0000256" key="1">
    <source>
        <dbReference type="SAM" id="MobiDB-lite"/>
    </source>
</evidence>
<dbReference type="Proteomes" id="UP000708148">
    <property type="component" value="Unassembled WGS sequence"/>
</dbReference>
<comment type="caution">
    <text evidence="2">The sequence shown here is derived from an EMBL/GenBank/DDBJ whole genome shotgun (WGS) entry which is preliminary data.</text>
</comment>
<proteinExistence type="predicted"/>
<evidence type="ECO:0000313" key="3">
    <source>
        <dbReference type="Proteomes" id="UP000708148"/>
    </source>
</evidence>
<protein>
    <submittedName>
        <fullName evidence="2">Uncharacterized protein</fullName>
    </submittedName>
</protein>
<gene>
    <name evidence="2" type="ORF">OSTQU699_LOCUS1940</name>
</gene>
<keyword evidence="3" id="KW-1185">Reference proteome</keyword>
<accession>A0A8S1IS14</accession>
<feature type="compositionally biased region" description="Basic residues" evidence="1">
    <location>
        <begin position="64"/>
        <end position="74"/>
    </location>
</feature>
<sequence length="240" mass="26005">MGTTLPCSMSNQAWRAPADGRLRSSRRAKRGTRTAGRAERGAEGGLRGLHSAEDSPTGGGGAPGHRRSAFRRLRSSWGAERRRGGARRGAQDSLRSPAEEHFAQAQLLGGRHGAGLGRSAAAVGMSERDGMVIHTAPLKQTWKSTPRKGTKRVQKATKNARRLISDPFQRERFSTWRGRRPSGWSTCKVIANGGKATGRPHPQPESQSGSMGKRAMLPGRIVGRKQVPREDGCYHKTLCV</sequence>
<name>A0A8S1IS14_9CHLO</name>
<feature type="compositionally biased region" description="Polar residues" evidence="1">
    <location>
        <begin position="1"/>
        <end position="13"/>
    </location>
</feature>
<dbReference type="AlphaFoldDB" id="A0A8S1IS14"/>
<dbReference type="EMBL" id="CAJHUC010000507">
    <property type="protein sequence ID" value="CAD7696579.1"/>
    <property type="molecule type" value="Genomic_DNA"/>
</dbReference>